<keyword evidence="3" id="KW-1185">Reference proteome</keyword>
<dbReference type="PANTHER" id="PTHR30531:SF12">
    <property type="entry name" value="FLAGELLAR BIOSYNTHETIC PROTEIN FLHB"/>
    <property type="match status" value="1"/>
</dbReference>
<dbReference type="InterPro" id="IPR029025">
    <property type="entry name" value="T3SS_substrate_exporter_C"/>
</dbReference>
<sequence>MASSWCPRGLKLANKLSPQQAVALAYLEHSGAPKVVAKGQGLIAEQIIQKAKESGVFVHESRELVSLLMNVDLDQQIPPGLYQAIAELLAWVYQIENKEFSTEGKS</sequence>
<keyword evidence="2" id="KW-0966">Cell projection</keyword>
<dbReference type="Gene3D" id="3.40.1690.10">
    <property type="entry name" value="secretion proteins EscU"/>
    <property type="match status" value="1"/>
</dbReference>
<dbReference type="PANTHER" id="PTHR30531">
    <property type="entry name" value="FLAGELLAR BIOSYNTHETIC PROTEIN FLHB"/>
    <property type="match status" value="1"/>
</dbReference>
<dbReference type="InterPro" id="IPR006135">
    <property type="entry name" value="T3SS_substrate_exporter"/>
</dbReference>
<organism evidence="2 3">
    <name type="scientific">Limnobacter profundi</name>
    <dbReference type="NCBI Taxonomy" id="2732163"/>
    <lineage>
        <taxon>Bacteria</taxon>
        <taxon>Pseudomonadati</taxon>
        <taxon>Pseudomonadota</taxon>
        <taxon>Betaproteobacteria</taxon>
        <taxon>Burkholderiales</taxon>
        <taxon>Burkholderiaceae</taxon>
        <taxon>Limnobacter</taxon>
    </lineage>
</organism>
<dbReference type="Pfam" id="PF01312">
    <property type="entry name" value="Bac_export_2"/>
    <property type="match status" value="1"/>
</dbReference>
<gene>
    <name evidence="2" type="ORF">HKT17_04775</name>
</gene>
<protein>
    <submittedName>
        <fullName evidence="2">Flagellar biosynthesis protein</fullName>
    </submittedName>
</protein>
<name>A0ABX6N3V1_9BURK</name>
<evidence type="ECO:0000256" key="1">
    <source>
        <dbReference type="ARBA" id="ARBA00010690"/>
    </source>
</evidence>
<dbReference type="EMBL" id="CP053084">
    <property type="protein sequence ID" value="QJR29068.1"/>
    <property type="molecule type" value="Genomic_DNA"/>
</dbReference>
<dbReference type="Proteomes" id="UP000501130">
    <property type="component" value="Chromosome"/>
</dbReference>
<dbReference type="SUPFAM" id="SSF160544">
    <property type="entry name" value="EscU C-terminal domain-like"/>
    <property type="match status" value="1"/>
</dbReference>
<evidence type="ECO:0000313" key="3">
    <source>
        <dbReference type="Proteomes" id="UP000501130"/>
    </source>
</evidence>
<reference evidence="2 3" key="1">
    <citation type="submission" date="2020-05" db="EMBL/GenBank/DDBJ databases">
        <title>Compete genome of Limnobacter sp. SAORIC-580.</title>
        <authorList>
            <person name="Song J."/>
            <person name="Cho J.-C."/>
        </authorList>
    </citation>
    <scope>NUCLEOTIDE SEQUENCE [LARGE SCALE GENOMIC DNA]</scope>
    <source>
        <strain evidence="2 3">SAORIC-580</strain>
    </source>
</reference>
<proteinExistence type="inferred from homology"/>
<evidence type="ECO:0000313" key="2">
    <source>
        <dbReference type="EMBL" id="QJR29068.1"/>
    </source>
</evidence>
<keyword evidence="2" id="KW-0282">Flagellum</keyword>
<comment type="similarity">
    <text evidence="1">Belongs to the type III secretion exporter family.</text>
</comment>
<accession>A0ABX6N3V1</accession>
<keyword evidence="2" id="KW-0969">Cilium</keyword>